<proteinExistence type="predicted"/>
<dbReference type="OrthoDB" id="8055574at2759"/>
<accession>A0A6J1LL53</accession>
<protein>
    <submittedName>
        <fullName evidence="2">Flocculation protein FLO11</fullName>
    </submittedName>
</protein>
<dbReference type="RefSeq" id="XP_023164161.2">
    <property type="nucleotide sequence ID" value="XM_023308393.2"/>
</dbReference>
<sequence>MTLNQLWNDNDASCRRKCSGHRLQMAFDYKCPSDLLGRHQFYANAPNCDQRHFYHLPFGNFGLFKLFLFLFFSAWQKLIALVVVGTALLGLALARPQSNGYLPPASVSVTQPQPAQQPISYQNYQQQRSIAQVESIRPSVSLGSFTIQSGVQSGSQPSVAPLPTASSYESSQSIVATDATLRSTSVVPATSSQLFVPAPSPAAQESTAVIEQSVNSPVAPAAAPVAQQTYSAAAPVAQQTYSAAAPVVQQSYLPPGPVAQQIYSAPAQQLYSAPAPAAAPVIQQSYAPAPTPVVQQTYSAPAPVVQEQVAAAAPVLQQTYSAPVSVVQESQSIQTAGQVFSAPAPVIQESRVIASPAPAVQEIYSTPAVAPVVQQTYSGPVGQTISSPAAVVQQSYVAPTQAIQESYVPSAAPVVQQTFAAPAPVVQQTYAAPAPVVQQSYAIPAPAVQQAYSAPATVIQQVQEPVIQQAQYTGYGYQAPVATPIQFQAQQQQQLTYAPATLAQAQAPLQLQQSFVPAPPAPLQLSSPVAAQAAQFTPNYSFTPGLAQQVSYPQPAPTTLVQGTATVQQVGPAAAPALVAAPTGSALISSAVTATASAIPEPVTNYGSNGGYVYGKTH</sequence>
<dbReference type="KEGG" id="dhe:111594907"/>
<keyword evidence="1" id="KW-1185">Reference proteome</keyword>
<reference evidence="2" key="1">
    <citation type="submission" date="2025-08" db="UniProtKB">
        <authorList>
            <consortium name="RefSeq"/>
        </authorList>
    </citation>
    <scope>IDENTIFICATION</scope>
    <source>
        <strain evidence="2">15085-1641.00</strain>
        <tissue evidence="2">Whole body</tissue>
    </source>
</reference>
<dbReference type="OMA" id="YEAPQTI"/>
<dbReference type="AlphaFoldDB" id="A0A6J1LL53"/>
<evidence type="ECO:0000313" key="2">
    <source>
        <dbReference type="RefSeq" id="XP_023164161.2"/>
    </source>
</evidence>
<gene>
    <name evidence="2" type="primary">LOC111594907</name>
</gene>
<evidence type="ECO:0000313" key="1">
    <source>
        <dbReference type="Proteomes" id="UP000504633"/>
    </source>
</evidence>
<dbReference type="GeneID" id="111594907"/>
<dbReference type="Proteomes" id="UP000504633">
    <property type="component" value="Unplaced"/>
</dbReference>
<name>A0A6J1LL53_DROHY</name>
<organism evidence="1 2">
    <name type="scientific">Drosophila hydei</name>
    <name type="common">Fruit fly</name>
    <dbReference type="NCBI Taxonomy" id="7224"/>
    <lineage>
        <taxon>Eukaryota</taxon>
        <taxon>Metazoa</taxon>
        <taxon>Ecdysozoa</taxon>
        <taxon>Arthropoda</taxon>
        <taxon>Hexapoda</taxon>
        <taxon>Insecta</taxon>
        <taxon>Pterygota</taxon>
        <taxon>Neoptera</taxon>
        <taxon>Endopterygota</taxon>
        <taxon>Diptera</taxon>
        <taxon>Brachycera</taxon>
        <taxon>Muscomorpha</taxon>
        <taxon>Ephydroidea</taxon>
        <taxon>Drosophilidae</taxon>
        <taxon>Drosophila</taxon>
    </lineage>
</organism>